<organism evidence="14 15">
    <name type="scientific">Heligmosomoides polygyrus</name>
    <name type="common">Parasitic roundworm</name>
    <dbReference type="NCBI Taxonomy" id="6339"/>
    <lineage>
        <taxon>Eukaryota</taxon>
        <taxon>Metazoa</taxon>
        <taxon>Ecdysozoa</taxon>
        <taxon>Nematoda</taxon>
        <taxon>Chromadorea</taxon>
        <taxon>Rhabditida</taxon>
        <taxon>Rhabditina</taxon>
        <taxon>Rhabditomorpha</taxon>
        <taxon>Strongyloidea</taxon>
        <taxon>Heligmosomidae</taxon>
        <taxon>Heligmosomoides</taxon>
    </lineage>
</organism>
<evidence type="ECO:0000256" key="2">
    <source>
        <dbReference type="ARBA" id="ARBA00010168"/>
    </source>
</evidence>
<comment type="cofactor">
    <cofactor evidence="1 11">
        <name>Mn(2+)</name>
        <dbReference type="ChEBI" id="CHEBI:29035"/>
    </cofactor>
</comment>
<dbReference type="InterPro" id="IPR039787">
    <property type="entry name" value="ENDOU"/>
</dbReference>
<evidence type="ECO:0000256" key="5">
    <source>
        <dbReference type="ARBA" id="ARBA00022723"/>
    </source>
</evidence>
<evidence type="ECO:0000256" key="9">
    <source>
        <dbReference type="ARBA" id="ARBA00023211"/>
    </source>
</evidence>
<dbReference type="EMBL" id="UZAH01027438">
    <property type="protein sequence ID" value="VDO91638.1"/>
    <property type="molecule type" value="Genomic_DNA"/>
</dbReference>
<dbReference type="SUPFAM" id="SSF142877">
    <property type="entry name" value="EndoU-like"/>
    <property type="match status" value="1"/>
</dbReference>
<dbReference type="InterPro" id="IPR037227">
    <property type="entry name" value="EndoU-like"/>
</dbReference>
<name>A0A183FVF8_HELPZ</name>
<keyword evidence="7 11" id="KW-0378">Hydrolase</keyword>
<evidence type="ECO:0000256" key="11">
    <source>
        <dbReference type="RuleBase" id="RU367085"/>
    </source>
</evidence>
<reference evidence="13 14" key="1">
    <citation type="submission" date="2018-11" db="EMBL/GenBank/DDBJ databases">
        <authorList>
            <consortium name="Pathogen Informatics"/>
        </authorList>
    </citation>
    <scope>NUCLEOTIDE SEQUENCE [LARGE SCALE GENOMIC DNA]</scope>
</reference>
<evidence type="ECO:0000256" key="4">
    <source>
        <dbReference type="ARBA" id="ARBA00022722"/>
    </source>
</evidence>
<dbReference type="InterPro" id="IPR018998">
    <property type="entry name" value="EndoU_C"/>
</dbReference>
<feature type="signal peptide" evidence="11">
    <location>
        <begin position="1"/>
        <end position="17"/>
    </location>
</feature>
<dbReference type="GO" id="GO:0004521">
    <property type="term" value="F:RNA endonuclease activity"/>
    <property type="evidence" value="ECO:0007669"/>
    <property type="project" value="UniProtKB-UniRule"/>
</dbReference>
<gene>
    <name evidence="13" type="ORF">HPBE_LOCUS12292</name>
</gene>
<evidence type="ECO:0000313" key="14">
    <source>
        <dbReference type="Proteomes" id="UP000050761"/>
    </source>
</evidence>
<keyword evidence="14" id="KW-1185">Reference proteome</keyword>
<feature type="domain" description="EndoU" evidence="12">
    <location>
        <begin position="26"/>
        <end position="181"/>
    </location>
</feature>
<evidence type="ECO:0000256" key="1">
    <source>
        <dbReference type="ARBA" id="ARBA00001936"/>
    </source>
</evidence>
<evidence type="ECO:0000256" key="6">
    <source>
        <dbReference type="ARBA" id="ARBA00022759"/>
    </source>
</evidence>
<dbReference type="Proteomes" id="UP000050761">
    <property type="component" value="Unassembled WGS sequence"/>
</dbReference>
<evidence type="ECO:0000256" key="10">
    <source>
        <dbReference type="ARBA" id="ARBA00023239"/>
    </source>
</evidence>
<dbReference type="GO" id="GO:0016787">
    <property type="term" value="F:hydrolase activity"/>
    <property type="evidence" value="ECO:0007669"/>
    <property type="project" value="UniProtKB-KW"/>
</dbReference>
<evidence type="ECO:0000259" key="12">
    <source>
        <dbReference type="PROSITE" id="PS51959"/>
    </source>
</evidence>
<keyword evidence="4 11" id="KW-0540">Nuclease</keyword>
<keyword evidence="10" id="KW-0456">Lyase</keyword>
<sequence>MLEFLLLVALADRSVAAESLPAFSVTNEELLDISKKLRDADDNKAQPSQIRLNYQEHTNTHDMTDNAKLFSEVDSSLFDRPSYKQFLALTDNFYRETGREEPRVSVQEDQLETNAFLSTIMDSRPWELLYEFLQKKARLCWGCPLDTAIRDAICNDTDLRSLSEDPAAAVRNMFLIVALFV</sequence>
<proteinExistence type="inferred from homology"/>
<keyword evidence="5 11" id="KW-0479">Metal-binding</keyword>
<dbReference type="GO" id="GO:0016829">
    <property type="term" value="F:lyase activity"/>
    <property type="evidence" value="ECO:0007669"/>
    <property type="project" value="UniProtKB-KW"/>
</dbReference>
<dbReference type="PANTHER" id="PTHR12439:SF11">
    <property type="entry name" value="URIDYLATE-SPECIFIC ENDORIBONUCLEASE"/>
    <property type="match status" value="1"/>
</dbReference>
<evidence type="ECO:0000256" key="8">
    <source>
        <dbReference type="ARBA" id="ARBA00022884"/>
    </source>
</evidence>
<evidence type="ECO:0000313" key="13">
    <source>
        <dbReference type="EMBL" id="VDO91638.1"/>
    </source>
</evidence>
<dbReference type="WBParaSite" id="HPBE_0001229101-mRNA-1">
    <property type="protein sequence ID" value="HPBE_0001229101-mRNA-1"/>
    <property type="gene ID" value="HPBE_0001229101"/>
</dbReference>
<dbReference type="AlphaFoldDB" id="A0A183FVF8"/>
<dbReference type="PANTHER" id="PTHR12439">
    <property type="entry name" value="PLACENTAL PROTEIN 11-RELATED"/>
    <property type="match status" value="1"/>
</dbReference>
<dbReference type="Pfam" id="PF09412">
    <property type="entry name" value="XendoU"/>
    <property type="match status" value="1"/>
</dbReference>
<evidence type="ECO:0000256" key="3">
    <source>
        <dbReference type="ARBA" id="ARBA00011245"/>
    </source>
</evidence>
<accession>A0A183FVF8</accession>
<evidence type="ECO:0000313" key="15">
    <source>
        <dbReference type="WBParaSite" id="HPBE_0001229101-mRNA-1"/>
    </source>
</evidence>
<comment type="similarity">
    <text evidence="2 11">Belongs to the ENDOU family.</text>
</comment>
<keyword evidence="8 11" id="KW-0694">RNA-binding</keyword>
<dbReference type="OrthoDB" id="430326at2759"/>
<feature type="chain" id="PRO_5044513984" evidence="11">
    <location>
        <begin position="18"/>
        <end position="181"/>
    </location>
</feature>
<keyword evidence="9 11" id="KW-0464">Manganese</keyword>
<comment type="subunit">
    <text evidence="3 11">Monomer.</text>
</comment>
<evidence type="ECO:0000256" key="7">
    <source>
        <dbReference type="ARBA" id="ARBA00022801"/>
    </source>
</evidence>
<reference evidence="15" key="2">
    <citation type="submission" date="2019-09" db="UniProtKB">
        <authorList>
            <consortium name="WormBaseParasite"/>
        </authorList>
    </citation>
    <scope>IDENTIFICATION</scope>
</reference>
<dbReference type="GO" id="GO:0003723">
    <property type="term" value="F:RNA binding"/>
    <property type="evidence" value="ECO:0007669"/>
    <property type="project" value="UniProtKB-UniRule"/>
</dbReference>
<dbReference type="PROSITE" id="PS51959">
    <property type="entry name" value="ENDOU"/>
    <property type="match status" value="1"/>
</dbReference>
<protein>
    <submittedName>
        <fullName evidence="15">Endoribonuclease</fullName>
    </submittedName>
</protein>
<keyword evidence="11" id="KW-0732">Signal</keyword>
<keyword evidence="6 11" id="KW-0255">Endonuclease</keyword>
<accession>A0A3P8CUM3</accession>
<dbReference type="GO" id="GO:0046872">
    <property type="term" value="F:metal ion binding"/>
    <property type="evidence" value="ECO:0007669"/>
    <property type="project" value="UniProtKB-UniRule"/>
</dbReference>